<keyword evidence="1" id="KW-0805">Transcription regulation</keyword>
<name>A0A2U8FUX6_9BURK</name>
<dbReference type="InterPro" id="IPR036271">
    <property type="entry name" value="Tet_transcr_reg_TetR-rel_C_sf"/>
</dbReference>
<evidence type="ECO:0000256" key="5">
    <source>
        <dbReference type="SAM" id="MobiDB-lite"/>
    </source>
</evidence>
<reference evidence="7 8" key="1">
    <citation type="submission" date="2018-05" db="EMBL/GenBank/DDBJ databases">
        <title>complete genome sequence of Aquabacterium olei NBRC 110486.</title>
        <authorList>
            <person name="Tang B."/>
            <person name="Chang J."/>
            <person name="Zhang L."/>
            <person name="Yang H."/>
        </authorList>
    </citation>
    <scope>NUCLEOTIDE SEQUENCE [LARGE SCALE GENOMIC DNA]</scope>
    <source>
        <strain evidence="7 8">NBRC 110486</strain>
    </source>
</reference>
<dbReference type="Gene3D" id="1.10.357.10">
    <property type="entry name" value="Tetracycline Repressor, domain 2"/>
    <property type="match status" value="1"/>
</dbReference>
<dbReference type="OrthoDB" id="8535430at2"/>
<dbReference type="PANTHER" id="PTHR30055:SF234">
    <property type="entry name" value="HTH-TYPE TRANSCRIPTIONAL REGULATOR BETI"/>
    <property type="match status" value="1"/>
</dbReference>
<organism evidence="7 8">
    <name type="scientific">Aquabacterium olei</name>
    <dbReference type="NCBI Taxonomy" id="1296669"/>
    <lineage>
        <taxon>Bacteria</taxon>
        <taxon>Pseudomonadati</taxon>
        <taxon>Pseudomonadota</taxon>
        <taxon>Betaproteobacteria</taxon>
        <taxon>Burkholderiales</taxon>
        <taxon>Aquabacterium</taxon>
    </lineage>
</organism>
<dbReference type="SUPFAM" id="SSF46689">
    <property type="entry name" value="Homeodomain-like"/>
    <property type="match status" value="1"/>
</dbReference>
<evidence type="ECO:0000256" key="3">
    <source>
        <dbReference type="ARBA" id="ARBA00023163"/>
    </source>
</evidence>
<dbReference type="AlphaFoldDB" id="A0A2U8FUX6"/>
<accession>A0A2U8FUX6</accession>
<dbReference type="RefSeq" id="WP_109037970.1">
    <property type="nucleotide sequence ID" value="NZ_CP029210.1"/>
</dbReference>
<dbReference type="Pfam" id="PF00440">
    <property type="entry name" value="TetR_N"/>
    <property type="match status" value="1"/>
</dbReference>
<keyword evidence="8" id="KW-1185">Reference proteome</keyword>
<dbReference type="KEGG" id="aon:DEH84_16680"/>
<protein>
    <submittedName>
        <fullName evidence="7">TetR family transcriptional regulator</fullName>
    </submittedName>
</protein>
<proteinExistence type="predicted"/>
<dbReference type="PANTHER" id="PTHR30055">
    <property type="entry name" value="HTH-TYPE TRANSCRIPTIONAL REGULATOR RUTR"/>
    <property type="match status" value="1"/>
</dbReference>
<evidence type="ECO:0000313" key="7">
    <source>
        <dbReference type="EMBL" id="AWI54872.1"/>
    </source>
</evidence>
<dbReference type="InterPro" id="IPR009057">
    <property type="entry name" value="Homeodomain-like_sf"/>
</dbReference>
<dbReference type="PRINTS" id="PR00455">
    <property type="entry name" value="HTHTETR"/>
</dbReference>
<dbReference type="GO" id="GO:0003700">
    <property type="term" value="F:DNA-binding transcription factor activity"/>
    <property type="evidence" value="ECO:0007669"/>
    <property type="project" value="TreeGrafter"/>
</dbReference>
<dbReference type="SUPFAM" id="SSF48498">
    <property type="entry name" value="Tetracyclin repressor-like, C-terminal domain"/>
    <property type="match status" value="1"/>
</dbReference>
<dbReference type="EMBL" id="CP029210">
    <property type="protein sequence ID" value="AWI54872.1"/>
    <property type="molecule type" value="Genomic_DNA"/>
</dbReference>
<evidence type="ECO:0000256" key="4">
    <source>
        <dbReference type="PROSITE-ProRule" id="PRU00335"/>
    </source>
</evidence>
<evidence type="ECO:0000313" key="8">
    <source>
        <dbReference type="Proteomes" id="UP000244892"/>
    </source>
</evidence>
<evidence type="ECO:0000256" key="1">
    <source>
        <dbReference type="ARBA" id="ARBA00023015"/>
    </source>
</evidence>
<gene>
    <name evidence="7" type="ORF">DEH84_16680</name>
</gene>
<dbReference type="InterPro" id="IPR001647">
    <property type="entry name" value="HTH_TetR"/>
</dbReference>
<keyword evidence="2 4" id="KW-0238">DNA-binding</keyword>
<feature type="DNA-binding region" description="H-T-H motif" evidence="4">
    <location>
        <begin position="55"/>
        <end position="74"/>
    </location>
</feature>
<dbReference type="InterPro" id="IPR050109">
    <property type="entry name" value="HTH-type_TetR-like_transc_reg"/>
</dbReference>
<dbReference type="PROSITE" id="PS50977">
    <property type="entry name" value="HTH_TETR_2"/>
    <property type="match status" value="1"/>
</dbReference>
<evidence type="ECO:0000256" key="2">
    <source>
        <dbReference type="ARBA" id="ARBA00023125"/>
    </source>
</evidence>
<feature type="domain" description="HTH tetR-type" evidence="6">
    <location>
        <begin position="32"/>
        <end position="92"/>
    </location>
</feature>
<evidence type="ECO:0000259" key="6">
    <source>
        <dbReference type="PROSITE" id="PS50977"/>
    </source>
</evidence>
<dbReference type="Proteomes" id="UP000244892">
    <property type="component" value="Chromosome"/>
</dbReference>
<keyword evidence="3" id="KW-0804">Transcription</keyword>
<dbReference type="GO" id="GO:0000976">
    <property type="term" value="F:transcription cis-regulatory region binding"/>
    <property type="evidence" value="ECO:0007669"/>
    <property type="project" value="TreeGrafter"/>
</dbReference>
<feature type="region of interest" description="Disordered" evidence="5">
    <location>
        <begin position="1"/>
        <end position="23"/>
    </location>
</feature>
<sequence>MKSPAAAAPDTGRASPPSDADDRRAALARMRPETLGRIEKAVLSLFSQRDFHEVSLLDVAKAANVSLQTIYKYFGSKEVLVYAMLDVMLGRLAERMIDHLQGIDDARERLRKTCWVTLDYMDKHPAVMLLLFTAVPVSRHRHIRVYESPELMGAFLGVFKDGQARGVLNNEVSHKVLLDIFMGIVGRVVLMHIVRGEQQPLVAQFDALFGILWRAMSMPDERPAG</sequence>